<evidence type="ECO:0000256" key="1">
    <source>
        <dbReference type="SAM" id="MobiDB-lite"/>
    </source>
</evidence>
<comment type="caution">
    <text evidence="2">The sequence shown here is derived from an EMBL/GenBank/DDBJ whole genome shotgun (WGS) entry which is preliminary data.</text>
</comment>
<proteinExistence type="predicted"/>
<protein>
    <submittedName>
        <fullName evidence="2">Uncharacterized protein</fullName>
    </submittedName>
</protein>
<feature type="region of interest" description="Disordered" evidence="1">
    <location>
        <begin position="39"/>
        <end position="71"/>
    </location>
</feature>
<gene>
    <name evidence="2" type="ORF">MQN93_42310</name>
</gene>
<evidence type="ECO:0000313" key="3">
    <source>
        <dbReference type="Proteomes" id="UP001165270"/>
    </source>
</evidence>
<keyword evidence="3" id="KW-1185">Reference proteome</keyword>
<sequence length="71" mass="8138">MTTRQTRSQRVIDRGLNRPLQLEEAVLVTNEVVVDTDDGESPFGWRELDPPPPVNRATRRAAARATRRKNR</sequence>
<feature type="compositionally biased region" description="Basic residues" evidence="1">
    <location>
        <begin position="57"/>
        <end position="71"/>
    </location>
</feature>
<reference evidence="2" key="1">
    <citation type="submission" date="2022-03" db="EMBL/GenBank/DDBJ databases">
        <title>Streptomyces 7R015 and 7R016 isolated from Barleria lupulina in Thailand.</title>
        <authorList>
            <person name="Kanchanasin P."/>
            <person name="Phongsopitanun W."/>
            <person name="Tanasupawat S."/>
        </authorList>
    </citation>
    <scope>NUCLEOTIDE SEQUENCE</scope>
    <source>
        <strain evidence="2">7R016</strain>
    </source>
</reference>
<dbReference type="EMBL" id="JALDAX010000032">
    <property type="protein sequence ID" value="MCI3246346.1"/>
    <property type="molecule type" value="Genomic_DNA"/>
</dbReference>
<name>A0ABS9XWC0_9ACTN</name>
<dbReference type="RefSeq" id="WP_242713697.1">
    <property type="nucleotide sequence ID" value="NZ_JALDAX010000032.1"/>
</dbReference>
<evidence type="ECO:0000313" key="2">
    <source>
        <dbReference type="EMBL" id="MCI3246346.1"/>
    </source>
</evidence>
<accession>A0ABS9XWC0</accession>
<dbReference type="Proteomes" id="UP001165270">
    <property type="component" value="Unassembled WGS sequence"/>
</dbReference>
<organism evidence="2 3">
    <name type="scientific">Streptomyces spinosisporus</name>
    <dbReference type="NCBI Taxonomy" id="2927582"/>
    <lineage>
        <taxon>Bacteria</taxon>
        <taxon>Bacillati</taxon>
        <taxon>Actinomycetota</taxon>
        <taxon>Actinomycetes</taxon>
        <taxon>Kitasatosporales</taxon>
        <taxon>Streptomycetaceae</taxon>
        <taxon>Streptomyces</taxon>
    </lineage>
</organism>